<dbReference type="Proteomes" id="UP001049176">
    <property type="component" value="Chromosome 8"/>
</dbReference>
<sequence length="63" mass="6641">MTTGGLRTVNDSEGAILVTTSGVFGLPAVRPDLRILAAVLVGGMTRLRTGRKLQVQQYQSGLV</sequence>
<evidence type="ECO:0000313" key="2">
    <source>
        <dbReference type="Proteomes" id="UP001049176"/>
    </source>
</evidence>
<organism evidence="1 2">
    <name type="scientific">Marasmius oreades</name>
    <name type="common">fairy-ring Marasmius</name>
    <dbReference type="NCBI Taxonomy" id="181124"/>
    <lineage>
        <taxon>Eukaryota</taxon>
        <taxon>Fungi</taxon>
        <taxon>Dikarya</taxon>
        <taxon>Basidiomycota</taxon>
        <taxon>Agaricomycotina</taxon>
        <taxon>Agaricomycetes</taxon>
        <taxon>Agaricomycetidae</taxon>
        <taxon>Agaricales</taxon>
        <taxon>Marasmiineae</taxon>
        <taxon>Marasmiaceae</taxon>
        <taxon>Marasmius</taxon>
    </lineage>
</organism>
<accession>A0A9P7UPE2</accession>
<dbReference type="KEGG" id="more:E1B28_012855"/>
<keyword evidence="2" id="KW-1185">Reference proteome</keyword>
<protein>
    <submittedName>
        <fullName evidence="1">Uncharacterized protein</fullName>
    </submittedName>
</protein>
<gene>
    <name evidence="1" type="ORF">E1B28_012855</name>
</gene>
<dbReference type="GeneID" id="66081930"/>
<dbReference type="AlphaFoldDB" id="A0A9P7UPE2"/>
<proteinExistence type="predicted"/>
<evidence type="ECO:0000313" key="1">
    <source>
        <dbReference type="EMBL" id="KAG7088910.1"/>
    </source>
</evidence>
<dbReference type="RefSeq" id="XP_043005381.1">
    <property type="nucleotide sequence ID" value="XM_043158011.1"/>
</dbReference>
<dbReference type="EMBL" id="CM032188">
    <property type="protein sequence ID" value="KAG7088910.1"/>
    <property type="molecule type" value="Genomic_DNA"/>
</dbReference>
<name>A0A9P7UPE2_9AGAR</name>
<reference evidence="1" key="1">
    <citation type="journal article" date="2021" name="Genome Biol. Evol.">
        <title>The assembled and annotated genome of the fairy-ring fungus Marasmius oreades.</title>
        <authorList>
            <person name="Hiltunen M."/>
            <person name="Ament-Velasquez S.L."/>
            <person name="Johannesson H."/>
        </authorList>
    </citation>
    <scope>NUCLEOTIDE SEQUENCE</scope>
    <source>
        <strain evidence="1">03SP1</strain>
    </source>
</reference>
<comment type="caution">
    <text evidence="1">The sequence shown here is derived from an EMBL/GenBank/DDBJ whole genome shotgun (WGS) entry which is preliminary data.</text>
</comment>